<dbReference type="Pfam" id="PF13673">
    <property type="entry name" value="Acetyltransf_10"/>
    <property type="match status" value="1"/>
</dbReference>
<dbReference type="PANTHER" id="PTHR42791">
    <property type="entry name" value="GNAT FAMILY ACETYLTRANSFERASE"/>
    <property type="match status" value="1"/>
</dbReference>
<dbReference type="InterPro" id="IPR052523">
    <property type="entry name" value="Trichothecene_AcTrans"/>
</dbReference>
<dbReference type="GeneID" id="35600975"/>
<dbReference type="CDD" id="cd04301">
    <property type="entry name" value="NAT_SF"/>
    <property type="match status" value="1"/>
</dbReference>
<dbReference type="InterPro" id="IPR016181">
    <property type="entry name" value="Acyl_CoA_acyltransferase"/>
</dbReference>
<dbReference type="OrthoDB" id="2115692at2759"/>
<dbReference type="AlphaFoldDB" id="A0A2D3UX29"/>
<gene>
    <name evidence="2" type="ORF">RCC_05825</name>
</gene>
<reference evidence="2 3" key="1">
    <citation type="submission" date="2016-03" db="EMBL/GenBank/DDBJ databases">
        <authorList>
            <person name="Ploux O."/>
        </authorList>
    </citation>
    <scope>NUCLEOTIDE SEQUENCE [LARGE SCALE GENOMIC DNA]</scope>
    <source>
        <strain evidence="2 3">URUG2</strain>
    </source>
</reference>
<organism evidence="2 3">
    <name type="scientific">Ramularia collo-cygni</name>
    <dbReference type="NCBI Taxonomy" id="112498"/>
    <lineage>
        <taxon>Eukaryota</taxon>
        <taxon>Fungi</taxon>
        <taxon>Dikarya</taxon>
        <taxon>Ascomycota</taxon>
        <taxon>Pezizomycotina</taxon>
        <taxon>Dothideomycetes</taxon>
        <taxon>Dothideomycetidae</taxon>
        <taxon>Mycosphaerellales</taxon>
        <taxon>Mycosphaerellaceae</taxon>
        <taxon>Ramularia</taxon>
    </lineage>
</organism>
<evidence type="ECO:0000259" key="1">
    <source>
        <dbReference type="Pfam" id="PF13673"/>
    </source>
</evidence>
<accession>A0A2D3UX29</accession>
<evidence type="ECO:0000313" key="3">
    <source>
        <dbReference type="Proteomes" id="UP000225277"/>
    </source>
</evidence>
<dbReference type="SUPFAM" id="SSF55729">
    <property type="entry name" value="Acyl-CoA N-acyltransferases (Nat)"/>
    <property type="match status" value="1"/>
</dbReference>
<sequence>MISKLPKERIQTTPQVYLRWAVRDDIPAISRILHRNFLVFELHDHTAPERRERPEEFYVFTLNRVRKFFVQPGFRFMVAERRDLGLSEQNQKSEIMGFAGWETQGRENPLTKEWSQSDGGWLTHIERQLIDIEILHHRYFQSDIFDYGAFKKIIDVLHASYEDLECLRSNIHLQFLFVDPAWQKGHGVGNKLLQWGLDVSDQLGVPVVLEASLAGHGFYLKKGFTCHAKVLIDIKPEKAYETPIMIYQPGAGSRKAIGQ</sequence>
<feature type="domain" description="N-acetyltransferase" evidence="1">
    <location>
        <begin position="168"/>
        <end position="227"/>
    </location>
</feature>
<protein>
    <recommendedName>
        <fullName evidence="1">N-acetyltransferase domain-containing protein</fullName>
    </recommendedName>
</protein>
<keyword evidence="3" id="KW-1185">Reference proteome</keyword>
<dbReference type="RefSeq" id="XP_023626858.1">
    <property type="nucleotide sequence ID" value="XM_023771090.1"/>
</dbReference>
<name>A0A2D3UX29_9PEZI</name>
<dbReference type="PANTHER" id="PTHR42791:SF16">
    <property type="entry name" value="N-ACETYLTRANSFERASE DOMAIN-CONTAINING PROTEIN"/>
    <property type="match status" value="1"/>
</dbReference>
<dbReference type="EMBL" id="FJUY01000008">
    <property type="protein sequence ID" value="CZT19968.1"/>
    <property type="molecule type" value="Genomic_DNA"/>
</dbReference>
<dbReference type="GO" id="GO:0016747">
    <property type="term" value="F:acyltransferase activity, transferring groups other than amino-acyl groups"/>
    <property type="evidence" value="ECO:0007669"/>
    <property type="project" value="InterPro"/>
</dbReference>
<dbReference type="InterPro" id="IPR000182">
    <property type="entry name" value="GNAT_dom"/>
</dbReference>
<proteinExistence type="predicted"/>
<dbReference type="Proteomes" id="UP000225277">
    <property type="component" value="Unassembled WGS sequence"/>
</dbReference>
<evidence type="ECO:0000313" key="2">
    <source>
        <dbReference type="EMBL" id="CZT19968.1"/>
    </source>
</evidence>
<dbReference type="Gene3D" id="3.40.630.30">
    <property type="match status" value="1"/>
</dbReference>